<protein>
    <submittedName>
        <fullName evidence="2">Uncharacterized protein</fullName>
    </submittedName>
</protein>
<dbReference type="RefSeq" id="XP_018378819.1">
    <property type="nucleotide sequence ID" value="XM_018529047.1"/>
</dbReference>
<proteinExistence type="predicted"/>
<keyword evidence="3" id="KW-1185">Reference proteome</keyword>
<evidence type="ECO:0000313" key="3">
    <source>
        <dbReference type="Proteomes" id="UP000077248"/>
    </source>
</evidence>
<sequence length="110" mass="11722">MQLTKYLSVLAFVPFMAGANPLAVEDVSSVNHFPLEARGGIDFCGSDLRAAGDSCTFGGGESDPHACGIKDRAVVLYCVNGKWAINHRCAQGQQCMCDKGTPKRGNLVCR</sequence>
<feature type="signal peptide" evidence="1">
    <location>
        <begin position="1"/>
        <end position="18"/>
    </location>
</feature>
<feature type="chain" id="PRO_5008058897" evidence="1">
    <location>
        <begin position="19"/>
        <end position="110"/>
    </location>
</feature>
<dbReference type="EMBL" id="KV441512">
    <property type="protein sequence ID" value="OAG13398.1"/>
    <property type="molecule type" value="Genomic_DNA"/>
</dbReference>
<dbReference type="KEGG" id="aalt:CC77DRAFT_1067920"/>
<dbReference type="Proteomes" id="UP000077248">
    <property type="component" value="Unassembled WGS sequence"/>
</dbReference>
<dbReference type="AlphaFoldDB" id="A0A177D203"/>
<gene>
    <name evidence="2" type="ORF">CC77DRAFT_1067920</name>
</gene>
<evidence type="ECO:0000313" key="2">
    <source>
        <dbReference type="EMBL" id="OAG13398.1"/>
    </source>
</evidence>
<evidence type="ECO:0000256" key="1">
    <source>
        <dbReference type="SAM" id="SignalP"/>
    </source>
</evidence>
<reference evidence="2 3" key="1">
    <citation type="submission" date="2016-05" db="EMBL/GenBank/DDBJ databases">
        <title>Comparative analysis of secretome profiles of manganese(II)-oxidizing ascomycete fungi.</title>
        <authorList>
            <consortium name="DOE Joint Genome Institute"/>
            <person name="Zeiner C.A."/>
            <person name="Purvine S.O."/>
            <person name="Zink E.M."/>
            <person name="Wu S."/>
            <person name="Pasa-Tolic L."/>
            <person name="Chaput D.L."/>
            <person name="Haridas S."/>
            <person name="Grigoriev I.V."/>
            <person name="Santelli C.M."/>
            <person name="Hansel C.M."/>
        </authorList>
    </citation>
    <scope>NUCLEOTIDE SEQUENCE [LARGE SCALE GENOMIC DNA]</scope>
    <source>
        <strain evidence="2 3">SRC1lrK2f</strain>
    </source>
</reference>
<dbReference type="GeneID" id="29114641"/>
<name>A0A177D203_ALTAL</name>
<keyword evidence="1" id="KW-0732">Signal</keyword>
<dbReference type="VEuPathDB" id="FungiDB:CC77DRAFT_1067920"/>
<organism evidence="2 3">
    <name type="scientific">Alternaria alternata</name>
    <name type="common">Alternaria rot fungus</name>
    <name type="synonym">Torula alternata</name>
    <dbReference type="NCBI Taxonomy" id="5599"/>
    <lineage>
        <taxon>Eukaryota</taxon>
        <taxon>Fungi</taxon>
        <taxon>Dikarya</taxon>
        <taxon>Ascomycota</taxon>
        <taxon>Pezizomycotina</taxon>
        <taxon>Dothideomycetes</taxon>
        <taxon>Pleosporomycetidae</taxon>
        <taxon>Pleosporales</taxon>
        <taxon>Pleosporineae</taxon>
        <taxon>Pleosporaceae</taxon>
        <taxon>Alternaria</taxon>
        <taxon>Alternaria sect. Alternaria</taxon>
        <taxon>Alternaria alternata complex</taxon>
    </lineage>
</organism>
<accession>A0A177D203</accession>